<dbReference type="RefSeq" id="WP_254789307.1">
    <property type="nucleotide sequence ID" value="NZ_FNYO01000222.1"/>
</dbReference>
<dbReference type="GO" id="GO:0016301">
    <property type="term" value="F:kinase activity"/>
    <property type="evidence" value="ECO:0007669"/>
    <property type="project" value="UniProtKB-KW"/>
</dbReference>
<name>A0A1H6QGH9_9GAMM</name>
<sequence>MDVMGEALEIGRKDMVSLGEQEAEPSARNAGDIIDRICAVASNFTAKAKSMFPGKITQDTMRTIQSRIDDNINRLR</sequence>
<evidence type="ECO:0000313" key="1">
    <source>
        <dbReference type="EMBL" id="SEI40986.1"/>
    </source>
</evidence>
<dbReference type="Proteomes" id="UP000199267">
    <property type="component" value="Unassembled WGS sequence"/>
</dbReference>
<dbReference type="Proteomes" id="UP000199005">
    <property type="component" value="Unassembled WGS sequence"/>
</dbReference>
<dbReference type="EMBL" id="FOFJ01000043">
    <property type="protein sequence ID" value="SER34427.1"/>
    <property type="molecule type" value="Genomic_DNA"/>
</dbReference>
<keyword evidence="1" id="KW-0418">Kinase</keyword>
<organism evidence="1 5">
    <name type="scientific">Azotobacter beijerinckii</name>
    <dbReference type="NCBI Taxonomy" id="170623"/>
    <lineage>
        <taxon>Bacteria</taxon>
        <taxon>Pseudomonadati</taxon>
        <taxon>Pseudomonadota</taxon>
        <taxon>Gammaproteobacteria</taxon>
        <taxon>Pseudomonadales</taxon>
        <taxon>Pseudomonadaceae</taxon>
        <taxon>Azotobacter</taxon>
    </lineage>
</organism>
<proteinExistence type="predicted"/>
<accession>A0A1H6QGH9</accession>
<evidence type="ECO:0000313" key="2">
    <source>
        <dbReference type="EMBL" id="SEJ61841.1"/>
    </source>
</evidence>
<evidence type="ECO:0000313" key="5">
    <source>
        <dbReference type="Proteomes" id="UP000199250"/>
    </source>
</evidence>
<evidence type="ECO:0000313" key="4">
    <source>
        <dbReference type="Proteomes" id="UP000199005"/>
    </source>
</evidence>
<evidence type="ECO:0000313" key="6">
    <source>
        <dbReference type="Proteomes" id="UP000199267"/>
    </source>
</evidence>
<dbReference type="STRING" id="170623.SAMN04244579_04926"/>
<dbReference type="EMBL" id="FNYO01000222">
    <property type="protein sequence ID" value="SEJ61841.1"/>
    <property type="molecule type" value="Genomic_DNA"/>
</dbReference>
<dbReference type="AlphaFoldDB" id="A0A1H6QGH9"/>
<gene>
    <name evidence="1" type="ORF">SAMN04244572_00105</name>
    <name evidence="3" type="ORF">SAMN04244573_03426</name>
    <name evidence="2" type="ORF">SAMN04244579_04926</name>
</gene>
<evidence type="ECO:0000313" key="3">
    <source>
        <dbReference type="EMBL" id="SER34427.1"/>
    </source>
</evidence>
<reference evidence="4 5" key="1">
    <citation type="submission" date="2016-10" db="EMBL/GenBank/DDBJ databases">
        <authorList>
            <person name="de Groot N.N."/>
        </authorList>
    </citation>
    <scope>NUCLEOTIDE SEQUENCE [LARGE SCALE GENOMIC DNA]</scope>
    <source>
        <strain evidence="2 4">DSM 1041</strain>
        <strain evidence="1 5">DSM 373</strain>
        <strain evidence="3 6">DSM 378</strain>
    </source>
</reference>
<keyword evidence="1" id="KW-0808">Transferase</keyword>
<dbReference type="Proteomes" id="UP000199250">
    <property type="component" value="Unassembled WGS sequence"/>
</dbReference>
<dbReference type="EMBL" id="FNYQ01000001">
    <property type="protein sequence ID" value="SEI40986.1"/>
    <property type="molecule type" value="Genomic_DNA"/>
</dbReference>
<protein>
    <submittedName>
        <fullName evidence="1">Serine/threonine-protein kinase HipA</fullName>
    </submittedName>
</protein>